<dbReference type="PRINTS" id="PR00039">
    <property type="entry name" value="HTHLYSR"/>
</dbReference>
<reference evidence="6 7" key="1">
    <citation type="submission" date="2018-08" db="EMBL/GenBank/DDBJ databases">
        <title>A genome reference for cultivated species of the human gut microbiota.</title>
        <authorList>
            <person name="Zou Y."/>
            <person name="Xue W."/>
            <person name="Luo G."/>
        </authorList>
    </citation>
    <scope>NUCLEOTIDE SEQUENCE [LARGE SCALE GENOMIC DNA]</scope>
    <source>
        <strain evidence="6 7">AF14-18</strain>
    </source>
</reference>
<evidence type="ECO:0000259" key="5">
    <source>
        <dbReference type="PROSITE" id="PS50931"/>
    </source>
</evidence>
<dbReference type="SUPFAM" id="SSF53850">
    <property type="entry name" value="Periplasmic binding protein-like II"/>
    <property type="match status" value="1"/>
</dbReference>
<evidence type="ECO:0000256" key="3">
    <source>
        <dbReference type="ARBA" id="ARBA00023125"/>
    </source>
</evidence>
<dbReference type="EMBL" id="QRZM01000003">
    <property type="protein sequence ID" value="RGV76674.1"/>
    <property type="molecule type" value="Genomic_DNA"/>
</dbReference>
<comment type="caution">
    <text evidence="6">The sequence shown here is derived from an EMBL/GenBank/DDBJ whole genome shotgun (WGS) entry which is preliminary data.</text>
</comment>
<name>A0A412Z984_9FIRM</name>
<dbReference type="Proteomes" id="UP000284543">
    <property type="component" value="Unassembled WGS sequence"/>
</dbReference>
<dbReference type="FunFam" id="1.10.10.10:FF:000001">
    <property type="entry name" value="LysR family transcriptional regulator"/>
    <property type="match status" value="1"/>
</dbReference>
<dbReference type="Pfam" id="PF03466">
    <property type="entry name" value="LysR_substrate"/>
    <property type="match status" value="1"/>
</dbReference>
<dbReference type="SUPFAM" id="SSF46785">
    <property type="entry name" value="Winged helix' DNA-binding domain"/>
    <property type="match status" value="1"/>
</dbReference>
<protein>
    <submittedName>
        <fullName evidence="6">LysR family transcriptional regulator</fullName>
    </submittedName>
</protein>
<dbReference type="PROSITE" id="PS50931">
    <property type="entry name" value="HTH_LYSR"/>
    <property type="match status" value="1"/>
</dbReference>
<evidence type="ECO:0000256" key="1">
    <source>
        <dbReference type="ARBA" id="ARBA00009437"/>
    </source>
</evidence>
<evidence type="ECO:0000256" key="4">
    <source>
        <dbReference type="ARBA" id="ARBA00023163"/>
    </source>
</evidence>
<evidence type="ECO:0000313" key="7">
    <source>
        <dbReference type="Proteomes" id="UP000284543"/>
    </source>
</evidence>
<keyword evidence="2" id="KW-0805">Transcription regulation</keyword>
<dbReference type="InterPro" id="IPR000847">
    <property type="entry name" value="LysR_HTH_N"/>
</dbReference>
<dbReference type="InterPro" id="IPR036388">
    <property type="entry name" value="WH-like_DNA-bd_sf"/>
</dbReference>
<evidence type="ECO:0000313" key="6">
    <source>
        <dbReference type="EMBL" id="RGV76674.1"/>
    </source>
</evidence>
<dbReference type="GO" id="GO:0003700">
    <property type="term" value="F:DNA-binding transcription factor activity"/>
    <property type="evidence" value="ECO:0007669"/>
    <property type="project" value="InterPro"/>
</dbReference>
<dbReference type="Gene3D" id="3.40.190.290">
    <property type="match status" value="1"/>
</dbReference>
<dbReference type="RefSeq" id="WP_118018318.1">
    <property type="nucleotide sequence ID" value="NZ_CAUFHZ010000071.1"/>
</dbReference>
<dbReference type="InterPro" id="IPR005119">
    <property type="entry name" value="LysR_subst-bd"/>
</dbReference>
<accession>A0A412Z984</accession>
<dbReference type="PANTHER" id="PTHR30126">
    <property type="entry name" value="HTH-TYPE TRANSCRIPTIONAL REGULATOR"/>
    <property type="match status" value="1"/>
</dbReference>
<dbReference type="PANTHER" id="PTHR30126:SF40">
    <property type="entry name" value="HTH-TYPE TRANSCRIPTIONAL REGULATOR GLTR"/>
    <property type="match status" value="1"/>
</dbReference>
<keyword evidence="3" id="KW-0238">DNA-binding</keyword>
<evidence type="ECO:0000256" key="2">
    <source>
        <dbReference type="ARBA" id="ARBA00023015"/>
    </source>
</evidence>
<organism evidence="6 7">
    <name type="scientific">Enterocloster bolteae</name>
    <dbReference type="NCBI Taxonomy" id="208479"/>
    <lineage>
        <taxon>Bacteria</taxon>
        <taxon>Bacillati</taxon>
        <taxon>Bacillota</taxon>
        <taxon>Clostridia</taxon>
        <taxon>Lachnospirales</taxon>
        <taxon>Lachnospiraceae</taxon>
        <taxon>Enterocloster</taxon>
    </lineage>
</organism>
<keyword evidence="4" id="KW-0804">Transcription</keyword>
<dbReference type="CDD" id="cd05466">
    <property type="entry name" value="PBP2_LTTR_substrate"/>
    <property type="match status" value="1"/>
</dbReference>
<dbReference type="AlphaFoldDB" id="A0A412Z984"/>
<proteinExistence type="inferred from homology"/>
<feature type="domain" description="HTH lysR-type" evidence="5">
    <location>
        <begin position="1"/>
        <end position="58"/>
    </location>
</feature>
<dbReference type="Pfam" id="PF00126">
    <property type="entry name" value="HTH_1"/>
    <property type="match status" value="1"/>
</dbReference>
<comment type="similarity">
    <text evidence="1">Belongs to the LysR transcriptional regulatory family.</text>
</comment>
<gene>
    <name evidence="6" type="ORF">DWW02_08900</name>
</gene>
<sequence>MELRQLQTFVTITQTESFSRAAEVLGYTQSALTVQIRLLENELGVKLFDRMGKRVYLTAPGRQFLGHANQIIRDIKCAREFAKSEEELCSPLHVGTLESLCFSKLPQILNSFRSSHPRVPVKVTASTPNQLIDMMERNQLDLIYILDRPRYNDNWNKVMEVREPIVFVASPSCGLGGNRVISLEEIMDEPFFLTEKNENYRRELDCFLESQGMVLTPFLEISNTEFIIRMIRKNRGISYLPLFAVQEYVKRGELAVLDVADIRLAMYQQVIYNRNKWLTKEMDAFIRITANHSGTGSICGGNDI</sequence>
<dbReference type="Gene3D" id="1.10.10.10">
    <property type="entry name" value="Winged helix-like DNA-binding domain superfamily/Winged helix DNA-binding domain"/>
    <property type="match status" value="1"/>
</dbReference>
<dbReference type="GO" id="GO:0000976">
    <property type="term" value="F:transcription cis-regulatory region binding"/>
    <property type="evidence" value="ECO:0007669"/>
    <property type="project" value="TreeGrafter"/>
</dbReference>
<dbReference type="InterPro" id="IPR036390">
    <property type="entry name" value="WH_DNA-bd_sf"/>
</dbReference>